<dbReference type="EMBL" id="ML987194">
    <property type="protein sequence ID" value="KAF2249998.1"/>
    <property type="molecule type" value="Genomic_DNA"/>
</dbReference>
<reference evidence="3" key="1">
    <citation type="journal article" date="2020" name="Stud. Mycol.">
        <title>101 Dothideomycetes genomes: a test case for predicting lifestyles and emergence of pathogens.</title>
        <authorList>
            <person name="Haridas S."/>
            <person name="Albert R."/>
            <person name="Binder M."/>
            <person name="Bloem J."/>
            <person name="Labutti K."/>
            <person name="Salamov A."/>
            <person name="Andreopoulos B."/>
            <person name="Baker S."/>
            <person name="Barry K."/>
            <person name="Bills G."/>
            <person name="Bluhm B."/>
            <person name="Cannon C."/>
            <person name="Castanera R."/>
            <person name="Culley D."/>
            <person name="Daum C."/>
            <person name="Ezra D."/>
            <person name="Gonzalez J."/>
            <person name="Henrissat B."/>
            <person name="Kuo A."/>
            <person name="Liang C."/>
            <person name="Lipzen A."/>
            <person name="Lutzoni F."/>
            <person name="Magnuson J."/>
            <person name="Mondo S."/>
            <person name="Nolan M."/>
            <person name="Ohm R."/>
            <person name="Pangilinan J."/>
            <person name="Park H.-J."/>
            <person name="Ramirez L."/>
            <person name="Alfaro M."/>
            <person name="Sun H."/>
            <person name="Tritt A."/>
            <person name="Yoshinaga Y."/>
            <person name="Zwiers L.-H."/>
            <person name="Turgeon B."/>
            <person name="Goodwin S."/>
            <person name="Spatafora J."/>
            <person name="Crous P."/>
            <person name="Grigoriev I."/>
        </authorList>
    </citation>
    <scope>NUCLEOTIDE SEQUENCE</scope>
    <source>
        <strain evidence="3">CBS 122368</strain>
    </source>
</reference>
<feature type="chain" id="PRO_5025340917" evidence="2">
    <location>
        <begin position="20"/>
        <end position="226"/>
    </location>
</feature>
<proteinExistence type="predicted"/>
<feature type="region of interest" description="Disordered" evidence="1">
    <location>
        <begin position="165"/>
        <end position="205"/>
    </location>
</feature>
<feature type="compositionally biased region" description="Basic and acidic residues" evidence="1">
    <location>
        <begin position="195"/>
        <end position="205"/>
    </location>
</feature>
<dbReference type="GeneID" id="54586552"/>
<evidence type="ECO:0000256" key="1">
    <source>
        <dbReference type="SAM" id="MobiDB-lite"/>
    </source>
</evidence>
<feature type="region of interest" description="Disordered" evidence="1">
    <location>
        <begin position="106"/>
        <end position="132"/>
    </location>
</feature>
<gene>
    <name evidence="3" type="ORF">BU26DRAFT_563886</name>
</gene>
<dbReference type="RefSeq" id="XP_033685002.1">
    <property type="nucleotide sequence ID" value="XM_033833222.1"/>
</dbReference>
<protein>
    <submittedName>
        <fullName evidence="3">Uncharacterized protein</fullName>
    </submittedName>
</protein>
<evidence type="ECO:0000256" key="2">
    <source>
        <dbReference type="SAM" id="SignalP"/>
    </source>
</evidence>
<dbReference type="Proteomes" id="UP000800094">
    <property type="component" value="Unassembled WGS sequence"/>
</dbReference>
<accession>A0A6A6IIX0</accession>
<sequence length="226" mass="23796">MHFAAALLALSGALGLALAEPALVAAPASTLRTEYKRTATVDHEVKVRGAGEDKADIAKPLRLVGIELDISTVVANGNTQLHTITLSRIEERAPAWSGPPCISAVRPGEAKEDSWPPACPPDGPTRPSATTPTITTITTAAPTTHIEEAAPAYTSLCIDGKQANDDSWPPACPPGHRHPPTRAERQAEATPATEAEERGVDVEERGQAEVPCWAKTGGRKCPGWRA</sequence>
<organism evidence="3 4">
    <name type="scientific">Trematosphaeria pertusa</name>
    <dbReference type="NCBI Taxonomy" id="390896"/>
    <lineage>
        <taxon>Eukaryota</taxon>
        <taxon>Fungi</taxon>
        <taxon>Dikarya</taxon>
        <taxon>Ascomycota</taxon>
        <taxon>Pezizomycotina</taxon>
        <taxon>Dothideomycetes</taxon>
        <taxon>Pleosporomycetidae</taxon>
        <taxon>Pleosporales</taxon>
        <taxon>Massarineae</taxon>
        <taxon>Trematosphaeriaceae</taxon>
        <taxon>Trematosphaeria</taxon>
    </lineage>
</organism>
<keyword evidence="2" id="KW-0732">Signal</keyword>
<evidence type="ECO:0000313" key="4">
    <source>
        <dbReference type="Proteomes" id="UP000800094"/>
    </source>
</evidence>
<evidence type="ECO:0000313" key="3">
    <source>
        <dbReference type="EMBL" id="KAF2249998.1"/>
    </source>
</evidence>
<keyword evidence="4" id="KW-1185">Reference proteome</keyword>
<feature type="signal peptide" evidence="2">
    <location>
        <begin position="1"/>
        <end position="19"/>
    </location>
</feature>
<name>A0A6A6IIX0_9PLEO</name>
<dbReference type="AlphaFoldDB" id="A0A6A6IIX0"/>